<accession>A0ABY6LIB5</accession>
<dbReference type="Proteomes" id="UP001235939">
    <property type="component" value="Chromosome 19"/>
</dbReference>
<gene>
    <name evidence="2" type="ORF">LAZ67_19002197</name>
</gene>
<keyword evidence="3" id="KW-1185">Reference proteome</keyword>
<evidence type="ECO:0000256" key="1">
    <source>
        <dbReference type="SAM" id="MobiDB-lite"/>
    </source>
</evidence>
<name>A0ABY6LIB5_9ARAC</name>
<evidence type="ECO:0000313" key="2">
    <source>
        <dbReference type="EMBL" id="UYV80924.1"/>
    </source>
</evidence>
<protein>
    <submittedName>
        <fullName evidence="2">Uncharacterized protein</fullName>
    </submittedName>
</protein>
<reference evidence="2 3" key="1">
    <citation type="submission" date="2022-01" db="EMBL/GenBank/DDBJ databases">
        <title>A chromosomal length assembly of Cordylochernes scorpioides.</title>
        <authorList>
            <person name="Zeh D."/>
            <person name="Zeh J."/>
        </authorList>
    </citation>
    <scope>NUCLEOTIDE SEQUENCE [LARGE SCALE GENOMIC DNA]</scope>
    <source>
        <strain evidence="2">IN4F17</strain>
        <tissue evidence="2">Whole Body</tissue>
    </source>
</reference>
<sequence length="112" mass="12053">MPRHKILILQEDSQPSGPLDVESYGVGASSDVEVRAQTKSPKAISSRILCMKRQESSIDMEEEDNGRNEPSPASITIKALETTDSKEVDPTTLGSFAGEHCAEGSHLNSPLS</sequence>
<organism evidence="2 3">
    <name type="scientific">Cordylochernes scorpioides</name>
    <dbReference type="NCBI Taxonomy" id="51811"/>
    <lineage>
        <taxon>Eukaryota</taxon>
        <taxon>Metazoa</taxon>
        <taxon>Ecdysozoa</taxon>
        <taxon>Arthropoda</taxon>
        <taxon>Chelicerata</taxon>
        <taxon>Arachnida</taxon>
        <taxon>Pseudoscorpiones</taxon>
        <taxon>Cheliferoidea</taxon>
        <taxon>Chernetidae</taxon>
        <taxon>Cordylochernes</taxon>
    </lineage>
</organism>
<feature type="region of interest" description="Disordered" evidence="1">
    <location>
        <begin position="54"/>
        <end position="112"/>
    </location>
</feature>
<proteinExistence type="predicted"/>
<dbReference type="EMBL" id="CP092881">
    <property type="protein sequence ID" value="UYV80924.1"/>
    <property type="molecule type" value="Genomic_DNA"/>
</dbReference>
<evidence type="ECO:0000313" key="3">
    <source>
        <dbReference type="Proteomes" id="UP001235939"/>
    </source>
</evidence>